<feature type="repeat" description="ANK" evidence="1">
    <location>
        <begin position="70"/>
        <end position="90"/>
    </location>
</feature>
<dbReference type="EMBL" id="OZ019896">
    <property type="protein sequence ID" value="CAK9222799.1"/>
    <property type="molecule type" value="Genomic_DNA"/>
</dbReference>
<name>A0ABP0UIW5_9BRYO</name>
<evidence type="ECO:0008006" key="4">
    <source>
        <dbReference type="Google" id="ProtNLM"/>
    </source>
</evidence>
<dbReference type="Proteomes" id="UP001497512">
    <property type="component" value="Chromosome 4"/>
</dbReference>
<dbReference type="PROSITE" id="PS50088">
    <property type="entry name" value="ANK_REPEAT"/>
    <property type="match status" value="1"/>
</dbReference>
<keyword evidence="1" id="KW-0040">ANK repeat</keyword>
<evidence type="ECO:0000313" key="2">
    <source>
        <dbReference type="EMBL" id="CAK9222799.1"/>
    </source>
</evidence>
<keyword evidence="3" id="KW-1185">Reference proteome</keyword>
<reference evidence="2" key="1">
    <citation type="submission" date="2024-02" db="EMBL/GenBank/DDBJ databases">
        <authorList>
            <consortium name="ELIXIR-Norway"/>
            <consortium name="Elixir Norway"/>
        </authorList>
    </citation>
    <scope>NUCLEOTIDE SEQUENCE</scope>
</reference>
<evidence type="ECO:0000256" key="1">
    <source>
        <dbReference type="PROSITE-ProRule" id="PRU00023"/>
    </source>
</evidence>
<dbReference type="InterPro" id="IPR036770">
    <property type="entry name" value="Ankyrin_rpt-contain_sf"/>
</dbReference>
<proteinExistence type="predicted"/>
<accession>A0ABP0UIW5</accession>
<dbReference type="SUPFAM" id="SSF48403">
    <property type="entry name" value="Ankyrin repeat"/>
    <property type="match status" value="1"/>
</dbReference>
<dbReference type="Pfam" id="PF12796">
    <property type="entry name" value="Ank_2"/>
    <property type="match status" value="1"/>
</dbReference>
<organism evidence="2 3">
    <name type="scientific">Sphagnum troendelagicum</name>
    <dbReference type="NCBI Taxonomy" id="128251"/>
    <lineage>
        <taxon>Eukaryota</taxon>
        <taxon>Viridiplantae</taxon>
        <taxon>Streptophyta</taxon>
        <taxon>Embryophyta</taxon>
        <taxon>Bryophyta</taxon>
        <taxon>Sphagnophytina</taxon>
        <taxon>Sphagnopsida</taxon>
        <taxon>Sphagnales</taxon>
        <taxon>Sphagnaceae</taxon>
        <taxon>Sphagnum</taxon>
    </lineage>
</organism>
<dbReference type="InterPro" id="IPR002110">
    <property type="entry name" value="Ankyrin_rpt"/>
</dbReference>
<dbReference type="Gene3D" id="1.25.40.20">
    <property type="entry name" value="Ankyrin repeat-containing domain"/>
    <property type="match status" value="1"/>
</dbReference>
<evidence type="ECO:0000313" key="3">
    <source>
        <dbReference type="Proteomes" id="UP001497512"/>
    </source>
</evidence>
<protein>
    <recommendedName>
        <fullName evidence="4">Ankyrin repeat protein</fullName>
    </recommendedName>
</protein>
<sequence>MFTEVLLAGNGELQKFKALVDTFDKNFQAGANAHSEDDEAPTLNIYASEHEIPIEWQGHILENAVAAFHEGRTSLHMAASNGHVDIVSYMCGFKHSRRVNVNIVDKFGYTVALHLAAHSQCHGSCNKVIVEMLKITNVAANVVAT</sequence>
<gene>
    <name evidence="2" type="ORF">CSSPTR1EN2_LOCUS16418</name>
</gene>
<dbReference type="PROSITE" id="PS50297">
    <property type="entry name" value="ANK_REP_REGION"/>
    <property type="match status" value="1"/>
</dbReference>